<dbReference type="RefSeq" id="WP_345733169.1">
    <property type="nucleotide sequence ID" value="NZ_BAAAYN010000063.1"/>
</dbReference>
<keyword evidence="5" id="KW-1185">Reference proteome</keyword>
<dbReference type="Gene3D" id="3.40.50.2000">
    <property type="entry name" value="Glycogen Phosphorylase B"/>
    <property type="match status" value="2"/>
</dbReference>
<evidence type="ECO:0000256" key="2">
    <source>
        <dbReference type="ARBA" id="ARBA00022679"/>
    </source>
</evidence>
<dbReference type="InterPro" id="IPR028098">
    <property type="entry name" value="Glyco_trans_4-like_N"/>
</dbReference>
<sequence length="426" mass="45106">MKIAMVSAPTALSSARERTAVPESDRLAAALAERGHEVVVYTRRVDPEAPDRERLRPGVVVHQVTAGPVRPIAEQELAPWLGEFGRELAALWRDQRPDVVHAHSWTSGLAASAGRQQLRESALIGGGAAEAPMPVVLTFGAFGASQRRRPGAVDPGLANRIRLEVALARSVTAVIARSDDEVEELARMGVPRDHIRLVPSAVDVERYSPNGRSARRSDAPRLVAVGEAVPSSGFETVIAALRGLPAVELVILADSAGDGARAEEIERLRIGAERLEVADRVTFVDEDLGSVDIDARPAMLRSADAVICVPWHGPVDAGSVLEAMACGVPVVATAVGAVSDVVVDGVTGVQVAPRRPDQLATALRILLGDPVRCLGFGVAGADRARSRYDWNRVAVDTGRVYESVVPTVLNEPASVDVGDDLIEATD</sequence>
<keyword evidence="1" id="KW-0328">Glycosyltransferase</keyword>
<accession>A0ABP6TAZ1</accession>
<dbReference type="PANTHER" id="PTHR12526:SF635">
    <property type="entry name" value="GLYCOSYL TRANSFERASE GROUP 1"/>
    <property type="match status" value="1"/>
</dbReference>
<dbReference type="Pfam" id="PF13692">
    <property type="entry name" value="Glyco_trans_1_4"/>
    <property type="match status" value="1"/>
</dbReference>
<keyword evidence="2" id="KW-0808">Transferase</keyword>
<proteinExistence type="predicted"/>
<organism evidence="4 5">
    <name type="scientific">Cryptosporangium minutisporangium</name>
    <dbReference type="NCBI Taxonomy" id="113569"/>
    <lineage>
        <taxon>Bacteria</taxon>
        <taxon>Bacillati</taxon>
        <taxon>Actinomycetota</taxon>
        <taxon>Actinomycetes</taxon>
        <taxon>Cryptosporangiales</taxon>
        <taxon>Cryptosporangiaceae</taxon>
        <taxon>Cryptosporangium</taxon>
    </lineage>
</organism>
<evidence type="ECO:0000259" key="3">
    <source>
        <dbReference type="Pfam" id="PF13439"/>
    </source>
</evidence>
<dbReference type="EMBL" id="BAAAYN010000063">
    <property type="protein sequence ID" value="GAA3397087.1"/>
    <property type="molecule type" value="Genomic_DNA"/>
</dbReference>
<dbReference type="SUPFAM" id="SSF53756">
    <property type="entry name" value="UDP-Glycosyltransferase/glycogen phosphorylase"/>
    <property type="match status" value="1"/>
</dbReference>
<comment type="caution">
    <text evidence="4">The sequence shown here is derived from an EMBL/GenBank/DDBJ whole genome shotgun (WGS) entry which is preliminary data.</text>
</comment>
<protein>
    <submittedName>
        <fullName evidence="4">Glycosyltransferase family 1 protein</fullName>
    </submittedName>
</protein>
<evidence type="ECO:0000256" key="1">
    <source>
        <dbReference type="ARBA" id="ARBA00022676"/>
    </source>
</evidence>
<dbReference type="Pfam" id="PF13439">
    <property type="entry name" value="Glyco_transf_4"/>
    <property type="match status" value="1"/>
</dbReference>
<evidence type="ECO:0000313" key="4">
    <source>
        <dbReference type="EMBL" id="GAA3397087.1"/>
    </source>
</evidence>
<name>A0ABP6TAZ1_9ACTN</name>
<reference evidence="5" key="1">
    <citation type="journal article" date="2019" name="Int. J. Syst. Evol. Microbiol.">
        <title>The Global Catalogue of Microorganisms (GCM) 10K type strain sequencing project: providing services to taxonomists for standard genome sequencing and annotation.</title>
        <authorList>
            <consortium name="The Broad Institute Genomics Platform"/>
            <consortium name="The Broad Institute Genome Sequencing Center for Infectious Disease"/>
            <person name="Wu L."/>
            <person name="Ma J."/>
        </authorList>
    </citation>
    <scope>NUCLEOTIDE SEQUENCE [LARGE SCALE GENOMIC DNA]</scope>
    <source>
        <strain evidence="5">JCM 9458</strain>
    </source>
</reference>
<gene>
    <name evidence="4" type="ORF">GCM10020369_76060</name>
</gene>
<dbReference type="PANTHER" id="PTHR12526">
    <property type="entry name" value="GLYCOSYLTRANSFERASE"/>
    <property type="match status" value="1"/>
</dbReference>
<dbReference type="Proteomes" id="UP001501676">
    <property type="component" value="Unassembled WGS sequence"/>
</dbReference>
<feature type="domain" description="Glycosyltransferase subfamily 4-like N-terminal" evidence="3">
    <location>
        <begin position="26"/>
        <end position="206"/>
    </location>
</feature>
<evidence type="ECO:0000313" key="5">
    <source>
        <dbReference type="Proteomes" id="UP001501676"/>
    </source>
</evidence>